<dbReference type="Gramene" id="TraesCAD_scaffold_018214_01G000300.1">
    <property type="protein sequence ID" value="TraesCAD_scaffold_018214_01G000300.1"/>
    <property type="gene ID" value="TraesCAD_scaffold_018214_01G000300"/>
</dbReference>
<keyword evidence="1" id="KW-1133">Transmembrane helix</keyword>
<dbReference type="InterPro" id="IPR010605">
    <property type="entry name" value="DUF1191"/>
</dbReference>
<dbReference type="Gramene" id="TraesCS2A02G395200.1">
    <property type="protein sequence ID" value="TraesCS2A02G395200.1.cds1"/>
    <property type="gene ID" value="TraesCS2A02G395200"/>
</dbReference>
<dbReference type="OrthoDB" id="1101105at2759"/>
<dbReference type="Gramene" id="TraesROB_scaffold_045184_01G000200.1">
    <property type="protein sequence ID" value="TraesROB_scaffold_045184_01G000200.1"/>
    <property type="gene ID" value="TraesROB_scaffold_045184_01G000200"/>
</dbReference>
<proteinExistence type="predicted"/>
<dbReference type="AlphaFoldDB" id="A0A3B6B329"/>
<dbReference type="Gramene" id="TraesJAG2A03G00754140.1">
    <property type="protein sequence ID" value="TraesJAG2A03G00754140.1.CDS1"/>
    <property type="gene ID" value="TraesJAG2A03G00754140"/>
</dbReference>
<dbReference type="Pfam" id="PF06697">
    <property type="entry name" value="DUF1191"/>
    <property type="match status" value="1"/>
</dbReference>
<keyword evidence="1" id="KW-0812">Transmembrane</keyword>
<accession>A0A3B6B329</accession>
<dbReference type="EnsemblPlants" id="TraesCS2A02G395200.1">
    <property type="protein sequence ID" value="TraesCS2A02G395200.1.cds1"/>
    <property type="gene ID" value="TraesCS2A02G395200"/>
</dbReference>
<dbReference type="OMA" id="KWSDIYY"/>
<keyword evidence="3" id="KW-1185">Reference proteome</keyword>
<sequence length="340" mass="35651">MLAFAPPTKMSPCCPLLLLFPAMPTAGLSREALPVLLLMLAAAVVALAWPCGALQLQDAALIDDVIMEAAEECYNGKHRRTGVTYPLSLPASLSAVDGSVSRFRSGSLSRHGVRLFGEFSVPRGLVVPGRAAGAHLLAVRVNMGNLSAVYDEHAARGGGYRIASPVLGLMFYGLDPRDGTAPLQVRVTGAAIRVNFSMAVPALQPGAVPLCMAVWLNGSVAVTDVQAGTNTCHLRDQGHVALVLGGVGDGDAVAEDGEVSKWKLALFGAALGAGGTVLLGLVLVAMLSVQRRKSEMAEMERRAYEEEALRVAMVGHVRAPSACGSRTTPDELENEYRATL</sequence>
<dbReference type="Gramene" id="TraesLDM2A03G00756840.1">
    <property type="protein sequence ID" value="TraesLDM2A03G00756840.1.CDS1"/>
    <property type="gene ID" value="TraesLDM2A03G00756840"/>
</dbReference>
<dbReference type="Gramene" id="TraesARI2A03G00762000.1">
    <property type="protein sequence ID" value="TraesARI2A03G00762000.1.CDS1"/>
    <property type="gene ID" value="TraesARI2A03G00762000"/>
</dbReference>
<protein>
    <submittedName>
        <fullName evidence="2">Uncharacterized protein</fullName>
    </submittedName>
</protein>
<dbReference type="Proteomes" id="UP000019116">
    <property type="component" value="Chromosome 2A"/>
</dbReference>
<dbReference type="Gramene" id="TraesWEE_scaffold_004563_01G000200.1">
    <property type="protein sequence ID" value="TraesWEE_scaffold_004563_01G000200.1"/>
    <property type="gene ID" value="TraesWEE_scaffold_004563_01G000200"/>
</dbReference>
<dbReference type="Gramene" id="TraesSTA2A03G00752420.1">
    <property type="protein sequence ID" value="TraesSTA2A03G00752420.1.CDS1"/>
    <property type="gene ID" value="TraesSTA2A03G00752420"/>
</dbReference>
<dbReference type="Gramene" id="TraesJUL2A03G00758730.1">
    <property type="protein sequence ID" value="TraesJUL2A03G00758730.1.CDS1"/>
    <property type="gene ID" value="TraesJUL2A03G00758730"/>
</dbReference>
<keyword evidence="1" id="KW-0472">Membrane</keyword>
<dbReference type="Gramene" id="TraesMAC2A03G00753090.1">
    <property type="protein sequence ID" value="TraesMAC2A03G00753090.1.CDS1"/>
    <property type="gene ID" value="TraesMAC2A03G00753090"/>
</dbReference>
<evidence type="ECO:0000313" key="3">
    <source>
        <dbReference type="Proteomes" id="UP000019116"/>
    </source>
</evidence>
<dbReference type="Gramene" id="TraesCS2A03G0951300.1">
    <property type="protein sequence ID" value="TraesCS2A03G0951300.1.CDS1"/>
    <property type="gene ID" value="TraesCS2A03G0951300"/>
</dbReference>
<dbReference type="Gramene" id="TraesPARA_EIv1.0_0370340.1">
    <property type="protein sequence ID" value="TraesPARA_EIv1.0_0370340.1.CDS1"/>
    <property type="gene ID" value="TraesPARA_EIv1.0_0370340"/>
</dbReference>
<dbReference type="Gramene" id="TraesRN2A0100931000.1">
    <property type="protein sequence ID" value="TraesRN2A0100931000.1"/>
    <property type="gene ID" value="TraesRN2A0100931000"/>
</dbReference>
<evidence type="ECO:0000313" key="2">
    <source>
        <dbReference type="EnsemblPlants" id="TraesCS2A02G395200.1.cds1"/>
    </source>
</evidence>
<reference evidence="2" key="2">
    <citation type="submission" date="2018-10" db="UniProtKB">
        <authorList>
            <consortium name="EnsemblPlants"/>
        </authorList>
    </citation>
    <scope>IDENTIFICATION</scope>
</reference>
<dbReference type="Gramene" id="TraesLAC2A03G00758110.1">
    <property type="protein sequence ID" value="TraesLAC2A03G00758110.1.CDS1"/>
    <property type="gene ID" value="TraesLAC2A03G00758110"/>
</dbReference>
<reference evidence="2" key="1">
    <citation type="submission" date="2018-08" db="EMBL/GenBank/DDBJ databases">
        <authorList>
            <person name="Rossello M."/>
        </authorList>
    </citation>
    <scope>NUCLEOTIDE SEQUENCE [LARGE SCALE GENOMIC DNA]</scope>
    <source>
        <strain evidence="2">cv. Chinese Spring</strain>
    </source>
</reference>
<organism evidence="2">
    <name type="scientific">Triticum aestivum</name>
    <name type="common">Wheat</name>
    <dbReference type="NCBI Taxonomy" id="4565"/>
    <lineage>
        <taxon>Eukaryota</taxon>
        <taxon>Viridiplantae</taxon>
        <taxon>Streptophyta</taxon>
        <taxon>Embryophyta</taxon>
        <taxon>Tracheophyta</taxon>
        <taxon>Spermatophyta</taxon>
        <taxon>Magnoliopsida</taxon>
        <taxon>Liliopsida</taxon>
        <taxon>Poales</taxon>
        <taxon>Poaceae</taxon>
        <taxon>BOP clade</taxon>
        <taxon>Pooideae</taxon>
        <taxon>Triticodae</taxon>
        <taxon>Triticeae</taxon>
        <taxon>Triticinae</taxon>
        <taxon>Triticum</taxon>
    </lineage>
</organism>
<dbReference type="PANTHER" id="PTHR33512">
    <property type="entry name" value="PROTEIN, PUTATIVE (DUF1191)-RELATED"/>
    <property type="match status" value="1"/>
</dbReference>
<dbReference type="Gramene" id="TraesSYM2A03G00761830.1">
    <property type="protein sequence ID" value="TraesSYM2A03G00761830.1.CDS1"/>
    <property type="gene ID" value="TraesSYM2A03G00761830"/>
</dbReference>
<dbReference type="Gramene" id="TraesNOR2A03G00764150.1">
    <property type="protein sequence ID" value="TraesNOR2A03G00764150.1.CDS1"/>
    <property type="gene ID" value="TraesNOR2A03G00764150"/>
</dbReference>
<name>A0A3B6B329_WHEAT</name>
<dbReference type="Gramene" id="TraesCLE_scaffold_004629_01G000300.1">
    <property type="protein sequence ID" value="TraesCLE_scaffold_004629_01G000300.1"/>
    <property type="gene ID" value="TraesCLE_scaffold_004629_01G000300"/>
</dbReference>
<evidence type="ECO:0000256" key="1">
    <source>
        <dbReference type="SAM" id="Phobius"/>
    </source>
</evidence>
<dbReference type="PANTHER" id="PTHR33512:SF1">
    <property type="entry name" value="PROTEIN, PUTATIVE (DUF1191)-RELATED"/>
    <property type="match status" value="1"/>
</dbReference>
<feature type="transmembrane region" description="Helical" evidence="1">
    <location>
        <begin position="264"/>
        <end position="289"/>
    </location>
</feature>